<dbReference type="InterPro" id="IPR027417">
    <property type="entry name" value="P-loop_NTPase"/>
</dbReference>
<evidence type="ECO:0000313" key="11">
    <source>
        <dbReference type="Proteomes" id="UP000807504"/>
    </source>
</evidence>
<keyword evidence="9" id="KW-0636">Prenylation</keyword>
<evidence type="ECO:0000256" key="7">
    <source>
        <dbReference type="ARBA" id="ARBA00023136"/>
    </source>
</evidence>
<dbReference type="AlphaFoldDB" id="A0A8T0F0J4"/>
<dbReference type="SMART" id="SM00173">
    <property type="entry name" value="RAS"/>
    <property type="match status" value="1"/>
</dbReference>
<dbReference type="SUPFAM" id="SSF52540">
    <property type="entry name" value="P-loop containing nucleoside triphosphate hydrolases"/>
    <property type="match status" value="1"/>
</dbReference>
<evidence type="ECO:0000256" key="4">
    <source>
        <dbReference type="ARBA" id="ARBA00022481"/>
    </source>
</evidence>
<dbReference type="PANTHER" id="PTHR24072">
    <property type="entry name" value="RHO FAMILY GTPASE"/>
    <property type="match status" value="1"/>
</dbReference>
<dbReference type="InterPro" id="IPR003578">
    <property type="entry name" value="Small_GTPase_Rho"/>
</dbReference>
<protein>
    <submittedName>
        <fullName evidence="10">Rho-related GTP-binding protein RhoA-B like protein</fullName>
    </submittedName>
</protein>
<evidence type="ECO:0000256" key="8">
    <source>
        <dbReference type="ARBA" id="ARBA00023288"/>
    </source>
</evidence>
<evidence type="ECO:0000256" key="6">
    <source>
        <dbReference type="ARBA" id="ARBA00023134"/>
    </source>
</evidence>
<evidence type="ECO:0000256" key="9">
    <source>
        <dbReference type="ARBA" id="ARBA00023289"/>
    </source>
</evidence>
<evidence type="ECO:0000313" key="10">
    <source>
        <dbReference type="EMBL" id="KAF8783511.1"/>
    </source>
</evidence>
<dbReference type="PROSITE" id="PS51419">
    <property type="entry name" value="RAB"/>
    <property type="match status" value="1"/>
</dbReference>
<dbReference type="GO" id="GO:0003924">
    <property type="term" value="F:GTPase activity"/>
    <property type="evidence" value="ECO:0007669"/>
    <property type="project" value="InterPro"/>
</dbReference>
<dbReference type="Pfam" id="PF00071">
    <property type="entry name" value="Ras"/>
    <property type="match status" value="1"/>
</dbReference>
<organism evidence="10 11">
    <name type="scientific">Argiope bruennichi</name>
    <name type="common">Wasp spider</name>
    <name type="synonym">Aranea bruennichi</name>
    <dbReference type="NCBI Taxonomy" id="94029"/>
    <lineage>
        <taxon>Eukaryota</taxon>
        <taxon>Metazoa</taxon>
        <taxon>Ecdysozoa</taxon>
        <taxon>Arthropoda</taxon>
        <taxon>Chelicerata</taxon>
        <taxon>Arachnida</taxon>
        <taxon>Araneae</taxon>
        <taxon>Araneomorphae</taxon>
        <taxon>Entelegynae</taxon>
        <taxon>Araneoidea</taxon>
        <taxon>Araneidae</taxon>
        <taxon>Argiope</taxon>
    </lineage>
</organism>
<comment type="similarity">
    <text evidence="2">Belongs to the small GTPase superfamily. Rho family.</text>
</comment>
<dbReference type="EMBL" id="JABXBU010001863">
    <property type="protein sequence ID" value="KAF8783511.1"/>
    <property type="molecule type" value="Genomic_DNA"/>
</dbReference>
<keyword evidence="3" id="KW-1003">Cell membrane</keyword>
<dbReference type="InterPro" id="IPR001806">
    <property type="entry name" value="Small_GTPase"/>
</dbReference>
<dbReference type="GO" id="GO:0005886">
    <property type="term" value="C:plasma membrane"/>
    <property type="evidence" value="ECO:0007669"/>
    <property type="project" value="UniProtKB-SubCell"/>
</dbReference>
<dbReference type="PRINTS" id="PR00449">
    <property type="entry name" value="RASTRNSFRMNG"/>
</dbReference>
<dbReference type="GO" id="GO:0003006">
    <property type="term" value="P:developmental process involved in reproduction"/>
    <property type="evidence" value="ECO:0007669"/>
    <property type="project" value="UniProtKB-ARBA"/>
</dbReference>
<dbReference type="NCBIfam" id="TIGR00231">
    <property type="entry name" value="small_GTP"/>
    <property type="match status" value="1"/>
</dbReference>
<gene>
    <name evidence="10" type="ORF">HNY73_013665</name>
</gene>
<dbReference type="GO" id="GO:0007264">
    <property type="term" value="P:small GTPase-mediated signal transduction"/>
    <property type="evidence" value="ECO:0007669"/>
    <property type="project" value="InterPro"/>
</dbReference>
<reference evidence="10" key="2">
    <citation type="submission" date="2020-06" db="EMBL/GenBank/DDBJ databases">
        <authorList>
            <person name="Sheffer M."/>
        </authorList>
    </citation>
    <scope>NUCLEOTIDE SEQUENCE</scope>
</reference>
<accession>A0A8T0F0J4</accession>
<dbReference type="SMART" id="SM00175">
    <property type="entry name" value="RAB"/>
    <property type="match status" value="1"/>
</dbReference>
<reference evidence="10" key="1">
    <citation type="journal article" date="2020" name="bioRxiv">
        <title>Chromosome-level reference genome of the European wasp spider Argiope bruennichi: a resource for studies on range expansion and evolutionary adaptation.</title>
        <authorList>
            <person name="Sheffer M.M."/>
            <person name="Hoppe A."/>
            <person name="Krehenwinkel H."/>
            <person name="Uhl G."/>
            <person name="Kuss A.W."/>
            <person name="Jensen L."/>
            <person name="Jensen C."/>
            <person name="Gillespie R.G."/>
            <person name="Hoff K.J."/>
            <person name="Prost S."/>
        </authorList>
    </citation>
    <scope>NUCLEOTIDE SEQUENCE</scope>
</reference>
<dbReference type="Proteomes" id="UP000807504">
    <property type="component" value="Unassembled WGS sequence"/>
</dbReference>
<dbReference type="GO" id="GO:0022412">
    <property type="term" value="P:cellular process involved in reproduction in multicellular organism"/>
    <property type="evidence" value="ECO:0007669"/>
    <property type="project" value="UniProtKB-ARBA"/>
</dbReference>
<dbReference type="GO" id="GO:0035099">
    <property type="term" value="P:hemocyte migration"/>
    <property type="evidence" value="ECO:0007669"/>
    <property type="project" value="UniProtKB-ARBA"/>
</dbReference>
<proteinExistence type="inferred from homology"/>
<dbReference type="GO" id="GO:0035006">
    <property type="term" value="P:melanization defense response"/>
    <property type="evidence" value="ECO:0007669"/>
    <property type="project" value="UniProtKB-ARBA"/>
</dbReference>
<sequence length="190" mass="21602">MNSEAIIRKKWVVVGDGCCGKTCLLRVFCKDQFPDVYIPTVFENYVAGIEVDEKIVELALWDTAGQEGYDRLRPLSYRDTNVILICFSIDCPDSLENISEKWNPEVKHFCPDVPVIVVGNKKDVRNRNELSSFLGKQVTFGEGYGMARKIGAYGYAECSAKTKEGVRDLFEMAARAAMYGRRRRHFCCLF</sequence>
<dbReference type="SMART" id="SM00174">
    <property type="entry name" value="RHO"/>
    <property type="match status" value="1"/>
</dbReference>
<keyword evidence="4" id="KW-0488">Methylation</keyword>
<dbReference type="PROSITE" id="PS51420">
    <property type="entry name" value="RHO"/>
    <property type="match status" value="1"/>
</dbReference>
<dbReference type="GO" id="GO:0001667">
    <property type="term" value="P:ameboidal-type cell migration"/>
    <property type="evidence" value="ECO:0007669"/>
    <property type="project" value="UniProtKB-ARBA"/>
</dbReference>
<keyword evidence="7" id="KW-0472">Membrane</keyword>
<keyword evidence="5" id="KW-0547">Nucleotide-binding</keyword>
<evidence type="ECO:0000256" key="2">
    <source>
        <dbReference type="ARBA" id="ARBA00010142"/>
    </source>
</evidence>
<keyword evidence="6" id="KW-0342">GTP-binding</keyword>
<name>A0A8T0F0J4_ARGBR</name>
<evidence type="ECO:0000256" key="3">
    <source>
        <dbReference type="ARBA" id="ARBA00022475"/>
    </source>
</evidence>
<evidence type="ECO:0000256" key="5">
    <source>
        <dbReference type="ARBA" id="ARBA00022741"/>
    </source>
</evidence>
<evidence type="ECO:0000256" key="1">
    <source>
        <dbReference type="ARBA" id="ARBA00004342"/>
    </source>
</evidence>
<dbReference type="GO" id="GO:0005525">
    <property type="term" value="F:GTP binding"/>
    <property type="evidence" value="ECO:0007669"/>
    <property type="project" value="UniProtKB-KW"/>
</dbReference>
<keyword evidence="11" id="KW-1185">Reference proteome</keyword>
<dbReference type="FunFam" id="3.40.50.300:FF:000983">
    <property type="entry name" value="Rho family GTPase"/>
    <property type="match status" value="1"/>
</dbReference>
<comment type="subcellular location">
    <subcellularLocation>
        <location evidence="1">Cell membrane</location>
        <topology evidence="1">Lipid-anchor</topology>
        <orientation evidence="1">Cytoplasmic side</orientation>
    </subcellularLocation>
</comment>
<dbReference type="PROSITE" id="PS51421">
    <property type="entry name" value="RAS"/>
    <property type="match status" value="1"/>
</dbReference>
<comment type="caution">
    <text evidence="10">The sequence shown here is derived from an EMBL/GenBank/DDBJ whole genome shotgun (WGS) entry which is preliminary data.</text>
</comment>
<dbReference type="Gene3D" id="3.40.50.300">
    <property type="entry name" value="P-loop containing nucleotide triphosphate hydrolases"/>
    <property type="match status" value="1"/>
</dbReference>
<keyword evidence="8" id="KW-0449">Lipoprotein</keyword>
<dbReference type="InterPro" id="IPR005225">
    <property type="entry name" value="Small_GTP-bd"/>
</dbReference>